<evidence type="ECO:0000256" key="1">
    <source>
        <dbReference type="SAM" id="MobiDB-lite"/>
    </source>
</evidence>
<feature type="region of interest" description="Disordered" evidence="1">
    <location>
        <begin position="342"/>
        <end position="383"/>
    </location>
</feature>
<name>A0A2J7ZSQ5_9CHLO</name>
<gene>
    <name evidence="2" type="ORF">TSOC_010655</name>
</gene>
<feature type="compositionally biased region" description="Polar residues" evidence="1">
    <location>
        <begin position="1"/>
        <end position="10"/>
    </location>
</feature>
<feature type="compositionally biased region" description="Gly residues" evidence="1">
    <location>
        <begin position="1069"/>
        <end position="1080"/>
    </location>
</feature>
<evidence type="ECO:0000313" key="2">
    <source>
        <dbReference type="EMBL" id="PNH03288.1"/>
    </source>
</evidence>
<feature type="compositionally biased region" description="Polar residues" evidence="1">
    <location>
        <begin position="905"/>
        <end position="921"/>
    </location>
</feature>
<protein>
    <submittedName>
        <fullName evidence="2">Uncharacterized protein</fullName>
    </submittedName>
</protein>
<dbReference type="Proteomes" id="UP000236333">
    <property type="component" value="Unassembled WGS sequence"/>
</dbReference>
<feature type="compositionally biased region" description="Basic residues" evidence="1">
    <location>
        <begin position="351"/>
        <end position="366"/>
    </location>
</feature>
<feature type="compositionally biased region" description="Basic residues" evidence="1">
    <location>
        <begin position="1341"/>
        <end position="1357"/>
    </location>
</feature>
<feature type="compositionally biased region" description="Low complexity" evidence="1">
    <location>
        <begin position="1238"/>
        <end position="1256"/>
    </location>
</feature>
<feature type="region of interest" description="Disordered" evidence="1">
    <location>
        <begin position="706"/>
        <end position="736"/>
    </location>
</feature>
<feature type="compositionally biased region" description="Polar residues" evidence="1">
    <location>
        <begin position="720"/>
        <end position="733"/>
    </location>
</feature>
<feature type="region of interest" description="Disordered" evidence="1">
    <location>
        <begin position="1054"/>
        <end position="1159"/>
    </location>
</feature>
<feature type="compositionally biased region" description="Low complexity" evidence="1">
    <location>
        <begin position="1103"/>
        <end position="1128"/>
    </location>
</feature>
<dbReference type="EMBL" id="PGGS01000523">
    <property type="protein sequence ID" value="PNH03288.1"/>
    <property type="molecule type" value="Genomic_DNA"/>
</dbReference>
<feature type="compositionally biased region" description="Low complexity" evidence="1">
    <location>
        <begin position="937"/>
        <end position="948"/>
    </location>
</feature>
<feature type="compositionally biased region" description="Low complexity" evidence="1">
    <location>
        <begin position="367"/>
        <end position="382"/>
    </location>
</feature>
<reference evidence="2 3" key="1">
    <citation type="journal article" date="2017" name="Mol. Biol. Evol.">
        <title>The 4-celled Tetrabaena socialis nuclear genome reveals the essential components for genetic control of cell number at the origin of multicellularity in the volvocine lineage.</title>
        <authorList>
            <person name="Featherston J."/>
            <person name="Arakaki Y."/>
            <person name="Hanschen E.R."/>
            <person name="Ferris P.J."/>
            <person name="Michod R.E."/>
            <person name="Olson B.J.S.C."/>
            <person name="Nozaki H."/>
            <person name="Durand P.M."/>
        </authorList>
    </citation>
    <scope>NUCLEOTIDE SEQUENCE [LARGE SCALE GENOMIC DNA]</scope>
    <source>
        <strain evidence="2 3">NIES-571</strain>
    </source>
</reference>
<feature type="compositionally biased region" description="Low complexity" evidence="1">
    <location>
        <begin position="1175"/>
        <end position="1184"/>
    </location>
</feature>
<feature type="compositionally biased region" description="Low complexity" evidence="1">
    <location>
        <begin position="1202"/>
        <end position="1218"/>
    </location>
</feature>
<feature type="compositionally biased region" description="Basic residues" evidence="1">
    <location>
        <begin position="609"/>
        <end position="622"/>
    </location>
</feature>
<feature type="region of interest" description="Disordered" evidence="1">
    <location>
        <begin position="812"/>
        <end position="872"/>
    </location>
</feature>
<feature type="compositionally biased region" description="Low complexity" evidence="1">
    <location>
        <begin position="1024"/>
        <end position="1040"/>
    </location>
</feature>
<feature type="compositionally biased region" description="Pro residues" evidence="1">
    <location>
        <begin position="853"/>
        <end position="870"/>
    </location>
</feature>
<organism evidence="2 3">
    <name type="scientific">Tetrabaena socialis</name>
    <dbReference type="NCBI Taxonomy" id="47790"/>
    <lineage>
        <taxon>Eukaryota</taxon>
        <taxon>Viridiplantae</taxon>
        <taxon>Chlorophyta</taxon>
        <taxon>core chlorophytes</taxon>
        <taxon>Chlorophyceae</taxon>
        <taxon>CS clade</taxon>
        <taxon>Chlamydomonadales</taxon>
        <taxon>Tetrabaenaceae</taxon>
        <taxon>Tetrabaena</taxon>
    </lineage>
</organism>
<feature type="region of interest" description="Disordered" evidence="1">
    <location>
        <begin position="902"/>
        <end position="1041"/>
    </location>
</feature>
<feature type="compositionally biased region" description="Gly residues" evidence="1">
    <location>
        <begin position="629"/>
        <end position="638"/>
    </location>
</feature>
<proteinExistence type="predicted"/>
<feature type="region of interest" description="Disordered" evidence="1">
    <location>
        <begin position="1172"/>
        <end position="1280"/>
    </location>
</feature>
<comment type="caution">
    <text evidence="2">The sequence shown here is derived from an EMBL/GenBank/DDBJ whole genome shotgun (WGS) entry which is preliminary data.</text>
</comment>
<feature type="region of interest" description="Disordered" evidence="1">
    <location>
        <begin position="1"/>
        <end position="29"/>
    </location>
</feature>
<keyword evidence="3" id="KW-1185">Reference proteome</keyword>
<sequence>MTTPVSSANWTAVGIQPEQATDAADRAADDKPRLHGPFFSDRGELPILDAAALAAALSHRRDPVTVLCVYRMEAAPFAALDSLLTLTTTHTTHTTHAATAAAGRSRQPSCMLVHQGRSTLGRGLPCELSIGSSGAANERQQRQQQQQARPQLVFTADHGASVAVGCVMTNAEAVTRLDLADQQLSGTAVTSSAASQGHGGGLFASGCGAVLLADSTLSLNSAAGSGGGAYLDTATGGPSLLVVLRGSMTLNYAGDGVSRSSSSSTAAWDGSLPWGSGAGQSAAAKLSTRRAAAPAEKTHATMLCVRATRAHTAGGRHVLHQNRASVAFMGCLVGLSLTGDVEGGGPEGRAPRSHQPHHHQHHHQPHRQQQQQHHQQQQDQQQCDGYGQAWITGLNTVPELEPRPGRSWTPGVGDSVFSAAAGAAAAAAVRAPAVGAGSGPFALMMTTEADPHSCGLPAESALRRLFGAESAKLEEAMRAAAGGREWQGLVRMPAALTLQPPPASLLDTMALQTTMDLLPAFQSLDDTGERVTQGGARADVGRAGGAGSGNAALARAAAAGGRATARGAPSRPASGGRALAHPAALGRTLSATQLGAEPTQQSQKQQRQQQRRQERRKQRLMRALRASISGGGGRGGGGGRRRRPLGASGEAADAAGPSHRAAAYMRTHLSGQLSGLLATAYPKDLCCSAELARVHSGLSLFDGTTPAAAASAPPQLPADENQSPATANRQLPTGRTLLDVDGVGGGGGGGGEARVLAAASGAAARARFDRATVNDDGGAGGAVLASGTSPRQLSAGGVQLLRHTSRLGRTLLQPAWEPSPEPQRRVADTTQALPPDGRAGVGGSAGGDAPSFGPDPPTPLRPPPPPPPLLVSPLQLLEAQGALWWDDGTCRRSTSAHSEWWSAGSYGTASSRSGVTAQGSTLEAPERDTPGGGRGSAQLRAPPAAAALQPPPPPAGGVAAAAKEAEAGCGRLLLSTAGEQRGGSAGTPSGDRGASSDTGARSAVGELRLPPSQDQPPTDTVDGAGAAAANATAAAEAAHAPTFRSLSALTSLGARSLSAESPRASELGGPSGVDGEGAEGGDALASSGNACGDLGSPAGGDANGAARAPAARGGVSGALASAGGSPSGEWGYTLPLPPLPGGLLSSPRPAALDNERSGSQELTLGLVKVQERQGAPRAGAPARPLFWTTGAGSKSSEHGPEAAVTHSGASAVAASGTARSPAFGKASLPSAPVPPVAVQPKDASARGAAAAAPALGSMGGTSSNARSAQRRGIAFGRDDPAQRRRLQALLGVVLGSGAQQPAAAGGEGSGRGGRGGKRVCSSAAMAPRARPPPPAGPALLLRRRRQSTRQLRLLRLR</sequence>
<feature type="region of interest" description="Disordered" evidence="1">
    <location>
        <begin position="1297"/>
        <end position="1357"/>
    </location>
</feature>
<feature type="region of interest" description="Disordered" evidence="1">
    <location>
        <begin position="594"/>
        <end position="655"/>
    </location>
</feature>
<evidence type="ECO:0000313" key="3">
    <source>
        <dbReference type="Proteomes" id="UP000236333"/>
    </source>
</evidence>
<accession>A0A2J7ZSQ5</accession>